<reference evidence="5" key="1">
    <citation type="submission" date="2021-02" db="EMBL/GenBank/DDBJ databases">
        <authorList>
            <person name="Dougan E. K."/>
            <person name="Rhodes N."/>
            <person name="Thang M."/>
            <person name="Chan C."/>
        </authorList>
    </citation>
    <scope>NUCLEOTIDE SEQUENCE</scope>
</reference>
<name>A0A813DMM0_POLGL</name>
<evidence type="ECO:0000313" key="6">
    <source>
        <dbReference type="Proteomes" id="UP000654075"/>
    </source>
</evidence>
<feature type="domain" description="EF-hand" evidence="4">
    <location>
        <begin position="522"/>
        <end position="545"/>
    </location>
</feature>
<dbReference type="SMART" id="SM00054">
    <property type="entry name" value="EFh"/>
    <property type="match status" value="3"/>
</dbReference>
<feature type="domain" description="EF-hand" evidence="4">
    <location>
        <begin position="216"/>
        <end position="251"/>
    </location>
</feature>
<proteinExistence type="predicted"/>
<feature type="region of interest" description="Disordered" evidence="3">
    <location>
        <begin position="1"/>
        <end position="86"/>
    </location>
</feature>
<dbReference type="InterPro" id="IPR002048">
    <property type="entry name" value="EF_hand_dom"/>
</dbReference>
<organism evidence="5 6">
    <name type="scientific">Polarella glacialis</name>
    <name type="common">Dinoflagellate</name>
    <dbReference type="NCBI Taxonomy" id="89957"/>
    <lineage>
        <taxon>Eukaryota</taxon>
        <taxon>Sar</taxon>
        <taxon>Alveolata</taxon>
        <taxon>Dinophyceae</taxon>
        <taxon>Suessiales</taxon>
        <taxon>Suessiaceae</taxon>
        <taxon>Polarella</taxon>
    </lineage>
</organism>
<feature type="compositionally biased region" description="Polar residues" evidence="3">
    <location>
        <begin position="12"/>
        <end position="25"/>
    </location>
</feature>
<dbReference type="SUPFAM" id="SSF47473">
    <property type="entry name" value="EF-hand"/>
    <property type="match status" value="1"/>
</dbReference>
<feature type="domain" description="EF-hand" evidence="4">
    <location>
        <begin position="308"/>
        <end position="343"/>
    </location>
</feature>
<evidence type="ECO:0000256" key="1">
    <source>
        <dbReference type="ARBA" id="ARBA00022837"/>
    </source>
</evidence>
<dbReference type="Pfam" id="PF13202">
    <property type="entry name" value="EF-hand_5"/>
    <property type="match status" value="2"/>
</dbReference>
<dbReference type="AlphaFoldDB" id="A0A813DMM0"/>
<dbReference type="InterPro" id="IPR011992">
    <property type="entry name" value="EF-hand-dom_pair"/>
</dbReference>
<dbReference type="GO" id="GO:0005509">
    <property type="term" value="F:calcium ion binding"/>
    <property type="evidence" value="ECO:0007669"/>
    <property type="project" value="InterPro"/>
</dbReference>
<dbReference type="Proteomes" id="UP000654075">
    <property type="component" value="Unassembled WGS sequence"/>
</dbReference>
<keyword evidence="2" id="KW-0175">Coiled coil</keyword>
<evidence type="ECO:0000259" key="4">
    <source>
        <dbReference type="PROSITE" id="PS50222"/>
    </source>
</evidence>
<dbReference type="EMBL" id="CAJNNV010002631">
    <property type="protein sequence ID" value="CAE8587510.1"/>
    <property type="molecule type" value="Genomic_DNA"/>
</dbReference>
<feature type="coiled-coil region" evidence="2">
    <location>
        <begin position="98"/>
        <end position="132"/>
    </location>
</feature>
<evidence type="ECO:0000256" key="2">
    <source>
        <dbReference type="SAM" id="Coils"/>
    </source>
</evidence>
<dbReference type="Gene3D" id="1.10.238.10">
    <property type="entry name" value="EF-hand"/>
    <property type="match status" value="2"/>
</dbReference>
<feature type="non-terminal residue" evidence="5">
    <location>
        <position position="1"/>
    </location>
</feature>
<feature type="non-terminal residue" evidence="5">
    <location>
        <position position="545"/>
    </location>
</feature>
<feature type="compositionally biased region" description="Pro residues" evidence="3">
    <location>
        <begin position="1"/>
        <end position="11"/>
    </location>
</feature>
<comment type="caution">
    <text evidence="5">The sequence shown here is derived from an EMBL/GenBank/DDBJ whole genome shotgun (WGS) entry which is preliminary data.</text>
</comment>
<accession>A0A813DMM0</accession>
<dbReference type="PROSITE" id="PS50222">
    <property type="entry name" value="EF_HAND_2"/>
    <property type="match status" value="3"/>
</dbReference>
<feature type="compositionally biased region" description="Low complexity" evidence="3">
    <location>
        <begin position="63"/>
        <end position="72"/>
    </location>
</feature>
<evidence type="ECO:0000313" key="5">
    <source>
        <dbReference type="EMBL" id="CAE8587510.1"/>
    </source>
</evidence>
<keyword evidence="1" id="KW-0106">Calcium</keyword>
<dbReference type="InterPro" id="IPR018247">
    <property type="entry name" value="EF_Hand_1_Ca_BS"/>
</dbReference>
<dbReference type="OrthoDB" id="10635127at2759"/>
<evidence type="ECO:0000256" key="3">
    <source>
        <dbReference type="SAM" id="MobiDB-lite"/>
    </source>
</evidence>
<protein>
    <recommendedName>
        <fullName evidence="4">EF-hand domain-containing protein</fullName>
    </recommendedName>
</protein>
<sequence>MAGYPSIPPNSPSSEMLQAVSSTHSVGFGDEAPPWDDGTNLSVPSGGRRRLPTRPSTAPPSRGPARGRPATAQQAEDPLQVNAAPRPCQGTERLWRELEDLQAKVATLLREKKKQQELLQQKDERLKTLAEELVDKGKKDPSGKHPAIQRLRKLGLNTQALADLDDRWAGYVLGRVSMGMEVGSFVFHTVFTSHAQQGYLTEASFKAVIRQFEPDIKSDQLTRLWFFADNDGSGRIDIFEFMRMFGCNANGDMSDSYYEVVALHIYRRFHGKGGVRRMHHMADKNWDQQLSLDEFTVFMRQNFKDLQLKTREYDEVFSRMNTAGDGNLSLQELEAALDLVGAKSFVSEAWVRETFQEVAVAVQDAGVPLCQLFPGPLVNAKDFKDAIHRFLPVVKHSQLDRLWKFLMVRFPYDLVARPGGGGDDSKCFSSDIVITAVFGPTLAGTQGEQSEFALAEGALNQSPGPGFTPPEGAGREVLEQLFHELVNRVGEVCPSKCWDKMEPFLTSAHFQELLTNRLGLEYSTLKAKQIFSLMDTDRDGKITRS</sequence>
<dbReference type="PROSITE" id="PS00018">
    <property type="entry name" value="EF_HAND_1"/>
    <property type="match status" value="1"/>
</dbReference>
<keyword evidence="6" id="KW-1185">Reference proteome</keyword>
<gene>
    <name evidence="5" type="ORF">PGLA1383_LOCUS6342</name>
</gene>